<keyword evidence="3" id="KW-1185">Reference proteome</keyword>
<dbReference type="Proteomes" id="UP001149165">
    <property type="component" value="Unassembled WGS sequence"/>
</dbReference>
<organism evidence="2 3">
    <name type="scientific">Penicillium angulare</name>
    <dbReference type="NCBI Taxonomy" id="116970"/>
    <lineage>
        <taxon>Eukaryota</taxon>
        <taxon>Fungi</taxon>
        <taxon>Dikarya</taxon>
        <taxon>Ascomycota</taxon>
        <taxon>Pezizomycotina</taxon>
        <taxon>Eurotiomycetes</taxon>
        <taxon>Eurotiomycetidae</taxon>
        <taxon>Eurotiales</taxon>
        <taxon>Aspergillaceae</taxon>
        <taxon>Penicillium</taxon>
    </lineage>
</organism>
<evidence type="ECO:0000256" key="1">
    <source>
        <dbReference type="SAM" id="MobiDB-lite"/>
    </source>
</evidence>
<dbReference type="AlphaFoldDB" id="A0A9W9GDD0"/>
<feature type="compositionally biased region" description="Acidic residues" evidence="1">
    <location>
        <begin position="76"/>
        <end position="94"/>
    </location>
</feature>
<evidence type="ECO:0000313" key="2">
    <source>
        <dbReference type="EMBL" id="KAJ5116741.1"/>
    </source>
</evidence>
<dbReference type="EMBL" id="JAPQKH010000001">
    <property type="protein sequence ID" value="KAJ5116741.1"/>
    <property type="molecule type" value="Genomic_DNA"/>
</dbReference>
<sequence length="151" mass="17276">MSYPFLERVFQEQRIDTGTAEESLKDLCNRAKYFLQGFPDQVGDIQRKIGVVSAEAGNLHYLMACIKKILKAMEASEYDEDDDSDSDDDEDEDEYNGRHDDEYTVTTGESPAQLLAGFTERCLLFQRACQDVQDDFQRLTARARVLRQDGN</sequence>
<comment type="caution">
    <text evidence="2">The sequence shown here is derived from an EMBL/GenBank/DDBJ whole genome shotgun (WGS) entry which is preliminary data.</text>
</comment>
<reference evidence="2" key="2">
    <citation type="journal article" date="2023" name="IMA Fungus">
        <title>Comparative genomic study of the Penicillium genus elucidates a diverse pangenome and 15 lateral gene transfer events.</title>
        <authorList>
            <person name="Petersen C."/>
            <person name="Sorensen T."/>
            <person name="Nielsen M.R."/>
            <person name="Sondergaard T.E."/>
            <person name="Sorensen J.L."/>
            <person name="Fitzpatrick D.A."/>
            <person name="Frisvad J.C."/>
            <person name="Nielsen K.L."/>
        </authorList>
    </citation>
    <scope>NUCLEOTIDE SEQUENCE</scope>
    <source>
        <strain evidence="2">IBT 30069</strain>
    </source>
</reference>
<accession>A0A9W9GDD0</accession>
<proteinExistence type="predicted"/>
<name>A0A9W9GDD0_9EURO</name>
<reference evidence="2" key="1">
    <citation type="submission" date="2022-11" db="EMBL/GenBank/DDBJ databases">
        <authorList>
            <person name="Petersen C."/>
        </authorList>
    </citation>
    <scope>NUCLEOTIDE SEQUENCE</scope>
    <source>
        <strain evidence="2">IBT 30069</strain>
    </source>
</reference>
<evidence type="ECO:0000313" key="3">
    <source>
        <dbReference type="Proteomes" id="UP001149165"/>
    </source>
</evidence>
<gene>
    <name evidence="2" type="ORF">N7456_001089</name>
</gene>
<feature type="region of interest" description="Disordered" evidence="1">
    <location>
        <begin position="76"/>
        <end position="110"/>
    </location>
</feature>
<protein>
    <submittedName>
        <fullName evidence="2">Uncharacterized protein</fullName>
    </submittedName>
</protein>